<sequence>MAKIDNYEDSNAQATDDVESNEESSRDSQDIGDEDDDPLSLPICAREISDKSYNLTTWMDELGSFPVKNSMTARMTLYRDFRKLLVQEKNYNHFKGTCFGHLRHIPEYYKFNGQMVHYMLLRRVKND</sequence>
<evidence type="ECO:0000256" key="1">
    <source>
        <dbReference type="SAM" id="MobiDB-lite"/>
    </source>
</evidence>
<comment type="caution">
    <text evidence="2">The sequence shown here is derived from an EMBL/GenBank/DDBJ whole genome shotgun (WGS) entry which is preliminary data.</text>
</comment>
<name>A0A9J5YM29_SOLCO</name>
<organism evidence="2 3">
    <name type="scientific">Solanum commersonii</name>
    <name type="common">Commerson's wild potato</name>
    <name type="synonym">Commerson's nightshade</name>
    <dbReference type="NCBI Taxonomy" id="4109"/>
    <lineage>
        <taxon>Eukaryota</taxon>
        <taxon>Viridiplantae</taxon>
        <taxon>Streptophyta</taxon>
        <taxon>Embryophyta</taxon>
        <taxon>Tracheophyta</taxon>
        <taxon>Spermatophyta</taxon>
        <taxon>Magnoliopsida</taxon>
        <taxon>eudicotyledons</taxon>
        <taxon>Gunneridae</taxon>
        <taxon>Pentapetalae</taxon>
        <taxon>asterids</taxon>
        <taxon>lamiids</taxon>
        <taxon>Solanales</taxon>
        <taxon>Solanaceae</taxon>
        <taxon>Solanoideae</taxon>
        <taxon>Solaneae</taxon>
        <taxon>Solanum</taxon>
    </lineage>
</organism>
<evidence type="ECO:0000313" key="3">
    <source>
        <dbReference type="Proteomes" id="UP000824120"/>
    </source>
</evidence>
<dbReference type="OrthoDB" id="1323123at2759"/>
<evidence type="ECO:0000313" key="2">
    <source>
        <dbReference type="EMBL" id="KAG5600188.1"/>
    </source>
</evidence>
<reference evidence="2 3" key="1">
    <citation type="submission" date="2020-09" db="EMBL/GenBank/DDBJ databases">
        <title>De no assembly of potato wild relative species, Solanum commersonii.</title>
        <authorList>
            <person name="Cho K."/>
        </authorList>
    </citation>
    <scope>NUCLEOTIDE SEQUENCE [LARGE SCALE GENOMIC DNA]</scope>
    <source>
        <strain evidence="2">LZ3.2</strain>
        <tissue evidence="2">Leaf</tissue>
    </source>
</reference>
<dbReference type="EMBL" id="JACXVP010000006">
    <property type="protein sequence ID" value="KAG5600188.1"/>
    <property type="molecule type" value="Genomic_DNA"/>
</dbReference>
<dbReference type="AlphaFoldDB" id="A0A9J5YM29"/>
<protein>
    <submittedName>
        <fullName evidence="2">Uncharacterized protein</fullName>
    </submittedName>
</protein>
<accession>A0A9J5YM29</accession>
<dbReference type="Proteomes" id="UP000824120">
    <property type="component" value="Chromosome 6"/>
</dbReference>
<feature type="region of interest" description="Disordered" evidence="1">
    <location>
        <begin position="1"/>
        <end position="40"/>
    </location>
</feature>
<proteinExistence type="predicted"/>
<keyword evidence="3" id="KW-1185">Reference proteome</keyword>
<gene>
    <name evidence="2" type="ORF">H5410_031558</name>
</gene>